<protein>
    <submittedName>
        <fullName evidence="5">Ankyrin repeat-containing domain,Ankyrin repeat</fullName>
    </submittedName>
</protein>
<accession>A0A5E4MJ65</accession>
<dbReference type="PROSITE" id="PS50297">
    <property type="entry name" value="ANK_REP_REGION"/>
    <property type="match status" value="5"/>
</dbReference>
<dbReference type="EMBL" id="CABPRJ010000553">
    <property type="protein sequence ID" value="VVC30943.1"/>
    <property type="molecule type" value="Genomic_DNA"/>
</dbReference>
<dbReference type="Pfam" id="PF12796">
    <property type="entry name" value="Ank_2"/>
    <property type="match status" value="1"/>
</dbReference>
<dbReference type="GO" id="GO:0000976">
    <property type="term" value="F:transcription cis-regulatory region binding"/>
    <property type="evidence" value="ECO:0007669"/>
    <property type="project" value="TreeGrafter"/>
</dbReference>
<feature type="transmembrane region" description="Helical" evidence="4">
    <location>
        <begin position="288"/>
        <end position="310"/>
    </location>
</feature>
<reference evidence="5 6" key="1">
    <citation type="submission" date="2019-08" db="EMBL/GenBank/DDBJ databases">
        <authorList>
            <person name="Alioto T."/>
            <person name="Alioto T."/>
            <person name="Gomez Garrido J."/>
        </authorList>
    </citation>
    <scope>NUCLEOTIDE SEQUENCE [LARGE SCALE GENOMIC DNA]</scope>
</reference>
<dbReference type="Proteomes" id="UP000325440">
    <property type="component" value="Unassembled WGS sequence"/>
</dbReference>
<dbReference type="PANTHER" id="PTHR24193:SF121">
    <property type="entry name" value="ADA2A-CONTAINING COMPLEX COMPONENT 3, ISOFORM D"/>
    <property type="match status" value="1"/>
</dbReference>
<dbReference type="InterPro" id="IPR050663">
    <property type="entry name" value="Ankyrin-SOCS_Box"/>
</dbReference>
<feature type="repeat" description="ANK" evidence="3">
    <location>
        <begin position="62"/>
        <end position="91"/>
    </location>
</feature>
<dbReference type="Gene3D" id="1.25.40.20">
    <property type="entry name" value="Ankyrin repeat-containing domain"/>
    <property type="match status" value="2"/>
</dbReference>
<evidence type="ECO:0000256" key="3">
    <source>
        <dbReference type="PROSITE-ProRule" id="PRU00023"/>
    </source>
</evidence>
<name>A0A5E4MJ65_9HEMI</name>
<feature type="repeat" description="ANK" evidence="3">
    <location>
        <begin position="160"/>
        <end position="192"/>
    </location>
</feature>
<dbReference type="PROSITE" id="PS50088">
    <property type="entry name" value="ANK_REPEAT"/>
    <property type="match status" value="5"/>
</dbReference>
<dbReference type="InterPro" id="IPR002110">
    <property type="entry name" value="Ankyrin_rpt"/>
</dbReference>
<organism evidence="5 6">
    <name type="scientific">Cinara cedri</name>
    <dbReference type="NCBI Taxonomy" id="506608"/>
    <lineage>
        <taxon>Eukaryota</taxon>
        <taxon>Metazoa</taxon>
        <taxon>Ecdysozoa</taxon>
        <taxon>Arthropoda</taxon>
        <taxon>Hexapoda</taxon>
        <taxon>Insecta</taxon>
        <taxon>Pterygota</taxon>
        <taxon>Neoptera</taxon>
        <taxon>Paraneoptera</taxon>
        <taxon>Hemiptera</taxon>
        <taxon>Sternorrhyncha</taxon>
        <taxon>Aphidomorpha</taxon>
        <taxon>Aphidoidea</taxon>
        <taxon>Aphididae</taxon>
        <taxon>Lachninae</taxon>
        <taxon>Cinara</taxon>
    </lineage>
</organism>
<dbReference type="AlphaFoldDB" id="A0A5E4MJ65"/>
<dbReference type="PRINTS" id="PR01415">
    <property type="entry name" value="ANKYRIN"/>
</dbReference>
<keyword evidence="6" id="KW-1185">Reference proteome</keyword>
<dbReference type="GO" id="GO:0045944">
    <property type="term" value="P:positive regulation of transcription by RNA polymerase II"/>
    <property type="evidence" value="ECO:0007669"/>
    <property type="project" value="TreeGrafter"/>
</dbReference>
<sequence>MYYGAWKKILDEISSENQGNILDAIKEKLRIKYPDVYKEWENGESEKKRFNIDYSFQTLKCTLLHISAYYDKWNAIKFLLEKGANVNAINEDDETPLHLAAENNCTRAVKILLRNEDINVNIRDKSGKTPLHWAALLGYTDIVRAILTKKDVKVNVADKGGKTSLHWAVENDHIDIVKVLLGNGAKVDIVDRCGKTPLHWAALFGSVDGVRALLQKDANPLVQDGDGKIPRGLTRDNEIKQLLERAENRQILKLATGVITGCITAVLGAIITIQLVKNETVDAEEMPIKPTVVIISLVALAIGGLMYKIYEPNTKIDEVRTVERDRTGISTV</sequence>
<evidence type="ECO:0000256" key="4">
    <source>
        <dbReference type="SAM" id="Phobius"/>
    </source>
</evidence>
<evidence type="ECO:0000313" key="6">
    <source>
        <dbReference type="Proteomes" id="UP000325440"/>
    </source>
</evidence>
<evidence type="ECO:0000313" key="5">
    <source>
        <dbReference type="EMBL" id="VVC30943.1"/>
    </source>
</evidence>
<proteinExistence type="predicted"/>
<feature type="transmembrane region" description="Helical" evidence="4">
    <location>
        <begin position="251"/>
        <end position="276"/>
    </location>
</feature>
<dbReference type="OrthoDB" id="6595618at2759"/>
<feature type="repeat" description="ANK" evidence="3">
    <location>
        <begin position="126"/>
        <end position="159"/>
    </location>
</feature>
<feature type="repeat" description="ANK" evidence="3">
    <location>
        <begin position="193"/>
        <end position="225"/>
    </location>
</feature>
<dbReference type="Pfam" id="PF13637">
    <property type="entry name" value="Ank_4"/>
    <property type="match status" value="1"/>
</dbReference>
<dbReference type="SUPFAM" id="SSF48403">
    <property type="entry name" value="Ankyrin repeat"/>
    <property type="match status" value="1"/>
</dbReference>
<evidence type="ECO:0000256" key="1">
    <source>
        <dbReference type="ARBA" id="ARBA00022737"/>
    </source>
</evidence>
<dbReference type="PANTHER" id="PTHR24193">
    <property type="entry name" value="ANKYRIN REPEAT PROTEIN"/>
    <property type="match status" value="1"/>
</dbReference>
<gene>
    <name evidence="5" type="ORF">CINCED_3A010490</name>
</gene>
<keyword evidence="2 3" id="KW-0040">ANK repeat</keyword>
<keyword evidence="4" id="KW-0472">Membrane</keyword>
<keyword evidence="4" id="KW-0812">Transmembrane</keyword>
<keyword evidence="4" id="KW-1133">Transmembrane helix</keyword>
<dbReference type="GO" id="GO:0005634">
    <property type="term" value="C:nucleus"/>
    <property type="evidence" value="ECO:0007669"/>
    <property type="project" value="TreeGrafter"/>
</dbReference>
<dbReference type="InterPro" id="IPR036770">
    <property type="entry name" value="Ankyrin_rpt-contain_sf"/>
</dbReference>
<evidence type="ECO:0000256" key="2">
    <source>
        <dbReference type="ARBA" id="ARBA00023043"/>
    </source>
</evidence>
<dbReference type="SMART" id="SM00248">
    <property type="entry name" value="ANK"/>
    <property type="match status" value="5"/>
</dbReference>
<feature type="repeat" description="ANK" evidence="3">
    <location>
        <begin position="92"/>
        <end position="125"/>
    </location>
</feature>
<keyword evidence="1" id="KW-0677">Repeat</keyword>